<dbReference type="GO" id="GO:0000155">
    <property type="term" value="F:phosphorelay sensor kinase activity"/>
    <property type="evidence" value="ECO:0007669"/>
    <property type="project" value="InterPro"/>
</dbReference>
<dbReference type="GO" id="GO:0005886">
    <property type="term" value="C:plasma membrane"/>
    <property type="evidence" value="ECO:0007669"/>
    <property type="project" value="UniProtKB-SubCell"/>
</dbReference>
<reference evidence="14 15" key="1">
    <citation type="submission" date="2017-10" db="EMBL/GenBank/DDBJ databases">
        <title>Genomics of the genus Arcobacter.</title>
        <authorList>
            <person name="Perez-Cataluna A."/>
            <person name="Figueras M.J."/>
        </authorList>
    </citation>
    <scope>NUCLEOTIDE SEQUENCE [LARGE SCALE GENOMIC DNA]</scope>
    <source>
        <strain evidence="14 15">CECT 8441</strain>
    </source>
</reference>
<evidence type="ECO:0000256" key="10">
    <source>
        <dbReference type="ARBA" id="ARBA00023012"/>
    </source>
</evidence>
<dbReference type="SMART" id="SM00387">
    <property type="entry name" value="HATPase_c"/>
    <property type="match status" value="1"/>
</dbReference>
<dbReference type="EC" id="2.7.13.3" evidence="3"/>
<dbReference type="AlphaFoldDB" id="A0A4Q1AZ08"/>
<evidence type="ECO:0000256" key="12">
    <source>
        <dbReference type="SAM" id="Coils"/>
    </source>
</evidence>
<evidence type="ECO:0000256" key="2">
    <source>
        <dbReference type="ARBA" id="ARBA00004236"/>
    </source>
</evidence>
<evidence type="ECO:0000256" key="9">
    <source>
        <dbReference type="ARBA" id="ARBA00022840"/>
    </source>
</evidence>
<protein>
    <recommendedName>
        <fullName evidence="3">histidine kinase</fullName>
        <ecNumber evidence="3">2.7.13.3</ecNumber>
    </recommendedName>
</protein>
<feature type="domain" description="Histidine kinase" evidence="13">
    <location>
        <begin position="161"/>
        <end position="380"/>
    </location>
</feature>
<keyword evidence="6" id="KW-0808">Transferase</keyword>
<dbReference type="SUPFAM" id="SSF55874">
    <property type="entry name" value="ATPase domain of HSP90 chaperone/DNA topoisomerase II/histidine kinase"/>
    <property type="match status" value="1"/>
</dbReference>
<feature type="coiled-coil region" evidence="12">
    <location>
        <begin position="131"/>
        <end position="161"/>
    </location>
</feature>
<dbReference type="OrthoDB" id="177675at2"/>
<evidence type="ECO:0000256" key="3">
    <source>
        <dbReference type="ARBA" id="ARBA00012438"/>
    </source>
</evidence>
<dbReference type="InterPro" id="IPR050736">
    <property type="entry name" value="Sensor_HK_Regulatory"/>
</dbReference>
<comment type="subcellular location">
    <subcellularLocation>
        <location evidence="2">Cell membrane</location>
    </subcellularLocation>
</comment>
<keyword evidence="8" id="KW-0418">Kinase</keyword>
<dbReference type="PROSITE" id="PS50109">
    <property type="entry name" value="HIS_KIN"/>
    <property type="match status" value="1"/>
</dbReference>
<keyword evidence="15" id="KW-1185">Reference proteome</keyword>
<keyword evidence="11" id="KW-0472">Membrane</keyword>
<evidence type="ECO:0000256" key="7">
    <source>
        <dbReference type="ARBA" id="ARBA00022741"/>
    </source>
</evidence>
<dbReference type="GO" id="GO:0005524">
    <property type="term" value="F:ATP binding"/>
    <property type="evidence" value="ECO:0007669"/>
    <property type="project" value="UniProtKB-KW"/>
</dbReference>
<keyword evidence="4" id="KW-1003">Cell membrane</keyword>
<dbReference type="FunFam" id="3.30.565.10:FF:000023">
    <property type="entry name" value="PAS domain-containing sensor histidine kinase"/>
    <property type="match status" value="1"/>
</dbReference>
<dbReference type="Pfam" id="PF00512">
    <property type="entry name" value="HisKA"/>
    <property type="match status" value="1"/>
</dbReference>
<evidence type="ECO:0000256" key="8">
    <source>
        <dbReference type="ARBA" id="ARBA00022777"/>
    </source>
</evidence>
<dbReference type="InterPro" id="IPR003594">
    <property type="entry name" value="HATPase_dom"/>
</dbReference>
<evidence type="ECO:0000256" key="1">
    <source>
        <dbReference type="ARBA" id="ARBA00000085"/>
    </source>
</evidence>
<sequence>MLVNNLAITYKCFASIGNSLDLKEMMSEALRTFVCETYAIYAVYCIEEADNIEEISSFGKIDNFHPLNYKKYQDKINKIVEENKIVLILRLDYGSIFLVIKQLDSDMNFFISMFESFISKLNLSIKSCLNVQTMKEKNELLNEQKRDLEIANKSKDDFLANMSHELKTPLNSINVISSLMKENKKGNLSVQDVKNLQIINSSGKYLLDLINDVLDLSKLESGKSVLDFAQLDLYKVLDEVYLMFLPQTEEKGIKLYFEYDKNIDEIYSDEKKIKQIVKNLLSNAVKFVQSGKSIYFRVKDEDENITILVEDEGIGIAQDKLIDIFDRFKQADSSTTRKFGGTGLGLAIIKELLVLLKGSVYVKSKLGVGTTFYVTLPKNKDTIRCLDILDIDVFESKKRKEEKKIDYEKQLEIRKNILIFNTDAVKFINIVIQLQKSHSLTQVTKFETLLEKVNDSFDVVIVDSAGLSKYELEILKQKFNNEIYVIKENIVDINNIKEFIGGRR</sequence>
<keyword evidence="9" id="KW-0067">ATP-binding</keyword>
<gene>
    <name evidence="14" type="ORF">CRV07_02625</name>
</gene>
<name>A0A4Q1AZ08_9BACT</name>
<proteinExistence type="predicted"/>
<dbReference type="InterPro" id="IPR036890">
    <property type="entry name" value="HATPase_C_sf"/>
</dbReference>
<dbReference type="Gene3D" id="1.10.287.130">
    <property type="match status" value="1"/>
</dbReference>
<keyword evidence="10" id="KW-0902">Two-component regulatory system</keyword>
<dbReference type="CDD" id="cd00082">
    <property type="entry name" value="HisKA"/>
    <property type="match status" value="1"/>
</dbReference>
<evidence type="ECO:0000256" key="11">
    <source>
        <dbReference type="ARBA" id="ARBA00023136"/>
    </source>
</evidence>
<keyword evidence="7" id="KW-0547">Nucleotide-binding</keyword>
<keyword evidence="12" id="KW-0175">Coiled coil</keyword>
<evidence type="ECO:0000313" key="15">
    <source>
        <dbReference type="Proteomes" id="UP000289758"/>
    </source>
</evidence>
<dbReference type="Pfam" id="PF02518">
    <property type="entry name" value="HATPase_c"/>
    <property type="match status" value="1"/>
</dbReference>
<dbReference type="InterPro" id="IPR005467">
    <property type="entry name" value="His_kinase_dom"/>
</dbReference>
<comment type="caution">
    <text evidence="14">The sequence shown here is derived from an EMBL/GenBank/DDBJ whole genome shotgun (WGS) entry which is preliminary data.</text>
</comment>
<organism evidence="14 15">
    <name type="scientific">Halarcobacter ebronensis</name>
    <dbReference type="NCBI Taxonomy" id="1462615"/>
    <lineage>
        <taxon>Bacteria</taxon>
        <taxon>Pseudomonadati</taxon>
        <taxon>Campylobacterota</taxon>
        <taxon>Epsilonproteobacteria</taxon>
        <taxon>Campylobacterales</taxon>
        <taxon>Arcobacteraceae</taxon>
        <taxon>Halarcobacter</taxon>
    </lineage>
</organism>
<dbReference type="PRINTS" id="PR00344">
    <property type="entry name" value="BCTRLSENSOR"/>
</dbReference>
<dbReference type="RefSeq" id="WP_129086271.1">
    <property type="nucleotide sequence ID" value="NZ_CP053836.1"/>
</dbReference>
<dbReference type="PANTHER" id="PTHR43711:SF26">
    <property type="entry name" value="SENSOR HISTIDINE KINASE RCSC"/>
    <property type="match status" value="1"/>
</dbReference>
<comment type="catalytic activity">
    <reaction evidence="1">
        <text>ATP + protein L-histidine = ADP + protein N-phospho-L-histidine.</text>
        <dbReference type="EC" id="2.7.13.3"/>
    </reaction>
</comment>
<dbReference type="Gene3D" id="3.30.565.10">
    <property type="entry name" value="Histidine kinase-like ATPase, C-terminal domain"/>
    <property type="match status" value="1"/>
</dbReference>
<evidence type="ECO:0000313" key="14">
    <source>
        <dbReference type="EMBL" id="RXK07378.1"/>
    </source>
</evidence>
<dbReference type="InterPro" id="IPR003661">
    <property type="entry name" value="HisK_dim/P_dom"/>
</dbReference>
<dbReference type="CDD" id="cd16922">
    <property type="entry name" value="HATPase_EvgS-ArcB-TorS-like"/>
    <property type="match status" value="1"/>
</dbReference>
<keyword evidence="5" id="KW-0597">Phosphoprotein</keyword>
<evidence type="ECO:0000259" key="13">
    <source>
        <dbReference type="PROSITE" id="PS50109"/>
    </source>
</evidence>
<evidence type="ECO:0000256" key="6">
    <source>
        <dbReference type="ARBA" id="ARBA00022679"/>
    </source>
</evidence>
<dbReference type="Proteomes" id="UP000289758">
    <property type="component" value="Unassembled WGS sequence"/>
</dbReference>
<dbReference type="InterPro" id="IPR036097">
    <property type="entry name" value="HisK_dim/P_sf"/>
</dbReference>
<dbReference type="EMBL" id="PDKK01000002">
    <property type="protein sequence ID" value="RXK07378.1"/>
    <property type="molecule type" value="Genomic_DNA"/>
</dbReference>
<evidence type="ECO:0000256" key="4">
    <source>
        <dbReference type="ARBA" id="ARBA00022475"/>
    </source>
</evidence>
<evidence type="ECO:0000256" key="5">
    <source>
        <dbReference type="ARBA" id="ARBA00022553"/>
    </source>
</evidence>
<dbReference type="SMART" id="SM00388">
    <property type="entry name" value="HisKA"/>
    <property type="match status" value="1"/>
</dbReference>
<accession>A0A4Q1AZ08</accession>
<dbReference type="SUPFAM" id="SSF47384">
    <property type="entry name" value="Homodimeric domain of signal transducing histidine kinase"/>
    <property type="match status" value="1"/>
</dbReference>
<dbReference type="PANTHER" id="PTHR43711">
    <property type="entry name" value="TWO-COMPONENT HISTIDINE KINASE"/>
    <property type="match status" value="1"/>
</dbReference>
<dbReference type="InterPro" id="IPR004358">
    <property type="entry name" value="Sig_transdc_His_kin-like_C"/>
</dbReference>